<feature type="transmembrane region" description="Helical" evidence="1">
    <location>
        <begin position="97"/>
        <end position="114"/>
    </location>
</feature>
<keyword evidence="1" id="KW-1133">Transmembrane helix</keyword>
<dbReference type="RefSeq" id="WP_036856043.1">
    <property type="nucleotide sequence ID" value="NZ_JRNU01000035.1"/>
</dbReference>
<feature type="transmembrane region" description="Helical" evidence="1">
    <location>
        <begin position="56"/>
        <end position="76"/>
    </location>
</feature>
<dbReference type="Proteomes" id="UP000029614">
    <property type="component" value="Unassembled WGS sequence"/>
</dbReference>
<name>A0A096AXT3_9BACT</name>
<keyword evidence="3" id="KW-1185">Reference proteome</keyword>
<keyword evidence="1" id="KW-0472">Membrane</keyword>
<proteinExistence type="predicted"/>
<feature type="transmembrane region" description="Helical" evidence="1">
    <location>
        <begin position="396"/>
        <end position="415"/>
    </location>
</feature>
<feature type="transmembrane region" description="Helical" evidence="1">
    <location>
        <begin position="164"/>
        <end position="185"/>
    </location>
</feature>
<feature type="transmembrane region" description="Helical" evidence="1">
    <location>
        <begin position="329"/>
        <end position="351"/>
    </location>
</feature>
<organism evidence="2 3">
    <name type="scientific">Prevotella amnii DNF00058</name>
    <dbReference type="NCBI Taxonomy" id="1401066"/>
    <lineage>
        <taxon>Bacteria</taxon>
        <taxon>Pseudomonadati</taxon>
        <taxon>Bacteroidota</taxon>
        <taxon>Bacteroidia</taxon>
        <taxon>Bacteroidales</taxon>
        <taxon>Prevotellaceae</taxon>
        <taxon>Prevotella</taxon>
    </lineage>
</organism>
<dbReference type="EMBL" id="JRNU01000035">
    <property type="protein sequence ID" value="KGF51531.1"/>
    <property type="molecule type" value="Genomic_DNA"/>
</dbReference>
<comment type="caution">
    <text evidence="2">The sequence shown here is derived from an EMBL/GenBank/DDBJ whole genome shotgun (WGS) entry which is preliminary data.</text>
</comment>
<protein>
    <submittedName>
        <fullName evidence="2">Membrane protein</fullName>
    </submittedName>
</protein>
<gene>
    <name evidence="2" type="ORF">HMPREF9302_07115</name>
</gene>
<feature type="transmembrane region" description="Helical" evidence="1">
    <location>
        <begin position="254"/>
        <end position="272"/>
    </location>
</feature>
<feature type="transmembrane region" description="Helical" evidence="1">
    <location>
        <begin position="284"/>
        <end position="308"/>
    </location>
</feature>
<evidence type="ECO:0000313" key="3">
    <source>
        <dbReference type="Proteomes" id="UP000029614"/>
    </source>
</evidence>
<feature type="transmembrane region" description="Helical" evidence="1">
    <location>
        <begin position="421"/>
        <end position="440"/>
    </location>
</feature>
<reference evidence="2 3" key="1">
    <citation type="submission" date="2014-07" db="EMBL/GenBank/DDBJ databases">
        <authorList>
            <person name="McCorrison J."/>
            <person name="Sanka R."/>
            <person name="Torralba M."/>
            <person name="Gillis M."/>
            <person name="Haft D.H."/>
            <person name="Methe B."/>
            <person name="Sutton G."/>
            <person name="Nelson K.E."/>
        </authorList>
    </citation>
    <scope>NUCLEOTIDE SEQUENCE [LARGE SCALE GENOMIC DNA]</scope>
    <source>
        <strain evidence="2 3">DNF00058</strain>
    </source>
</reference>
<evidence type="ECO:0000313" key="2">
    <source>
        <dbReference type="EMBL" id="KGF51531.1"/>
    </source>
</evidence>
<evidence type="ECO:0000256" key="1">
    <source>
        <dbReference type="SAM" id="Phobius"/>
    </source>
</evidence>
<feature type="transmembrane region" description="Helical" evidence="1">
    <location>
        <begin position="357"/>
        <end position="376"/>
    </location>
</feature>
<dbReference type="Pfam" id="PF18940">
    <property type="entry name" value="DUF5687"/>
    <property type="match status" value="1"/>
</dbReference>
<dbReference type="AlphaFoldDB" id="A0A096AXT3"/>
<accession>A0A096AXT3</accession>
<keyword evidence="1" id="KW-0812">Transmembrane</keyword>
<dbReference type="OrthoDB" id="1063180at2"/>
<sequence>MLKVLLQLWWTQKRRTFDWKKMGILIYFFLCIVIMIGGFLFEVNANITKILHDRTLQIAAVPIALGSIPICLMSMFMMKIEENGMDNAIKSRPISKLTWGQFIVVSSVIDYWTAFPPILIGIVACLIMPVGYALLTFVLAYILSTTMALFVTSVRLSNNYLLRIATWVGFACFLMFITFVMIFGISMLTEVALAFEIGVITVLYACSLFVFIYNLDNYNEQKEYKRSSRKNSKVGRFTMEWAALWRTKRFKNPIILFLLLFTGDLYLLVNLNETDMGWSAMSGYYLFFIFIILYAPFMLGQFMLGIEANFIDGLFTKPYALEEHLHTKYYFFMCLNVASALLLLPGVFFHLWRLDLIIVSVVFSFAVDLLLFITCLKSKRIDLFSSGFFNYQGANMGFNVYGLMPIIGVVVYIALLTMLPSFYMAEAVLCMIGVLAFMFHKRVIKMLVNRFMKQKYARLEELRK</sequence>
<feature type="transmembrane region" description="Helical" evidence="1">
    <location>
        <begin position="21"/>
        <end position="41"/>
    </location>
</feature>
<feature type="transmembrane region" description="Helical" evidence="1">
    <location>
        <begin position="191"/>
        <end position="215"/>
    </location>
</feature>
<dbReference type="InterPro" id="IPR043742">
    <property type="entry name" value="DUF5687"/>
</dbReference>
<feature type="transmembrane region" description="Helical" evidence="1">
    <location>
        <begin position="120"/>
        <end position="143"/>
    </location>
</feature>